<dbReference type="Proteomes" id="UP000034246">
    <property type="component" value="Unassembled WGS sequence"/>
</dbReference>
<gene>
    <name evidence="2" type="ORF">UT39_C0016G0018</name>
</gene>
<evidence type="ECO:0000313" key="3">
    <source>
        <dbReference type="Proteomes" id="UP000034246"/>
    </source>
</evidence>
<organism evidence="2 3">
    <name type="scientific">Candidatus Woesebacteria bacterium GW2011_GWA1_39_21</name>
    <dbReference type="NCBI Taxonomy" id="1618550"/>
    <lineage>
        <taxon>Bacteria</taxon>
        <taxon>Candidatus Woeseibacteriota</taxon>
    </lineage>
</organism>
<dbReference type="EMBL" id="LBWP01000016">
    <property type="protein sequence ID" value="KKR10713.1"/>
    <property type="molecule type" value="Genomic_DNA"/>
</dbReference>
<sequence length="194" mass="20871">MNVIFVAIALSVFLVGSLISNQKLIVNSDKSPSGSSPLQENVSKTDENTVDESGNTNSADVKGSSDEVTPSPEDQRLPTMKPFPALVTVTPSQVTDEPKKGTELDYFNYPNSETVEKNVSALYLQSADNAKAITDWYKGKIKDFGMSVTSFVTTSTNENILNKLAGAGNGKEINIEIKKVFDESKVSISVSISP</sequence>
<evidence type="ECO:0000256" key="1">
    <source>
        <dbReference type="SAM" id="MobiDB-lite"/>
    </source>
</evidence>
<evidence type="ECO:0000313" key="2">
    <source>
        <dbReference type="EMBL" id="KKR10713.1"/>
    </source>
</evidence>
<dbReference type="AlphaFoldDB" id="A0A0G0N5N8"/>
<feature type="region of interest" description="Disordered" evidence="1">
    <location>
        <begin position="27"/>
        <end position="79"/>
    </location>
</feature>
<accession>A0A0G0N5N8</accession>
<comment type="caution">
    <text evidence="2">The sequence shown here is derived from an EMBL/GenBank/DDBJ whole genome shotgun (WGS) entry which is preliminary data.</text>
</comment>
<dbReference type="STRING" id="1618550.UT39_C0016G0018"/>
<protein>
    <submittedName>
        <fullName evidence="2">Uncharacterized protein</fullName>
    </submittedName>
</protein>
<feature type="compositionally biased region" description="Polar residues" evidence="1">
    <location>
        <begin position="27"/>
        <end position="42"/>
    </location>
</feature>
<reference evidence="2 3" key="1">
    <citation type="journal article" date="2015" name="Nature">
        <title>rRNA introns, odd ribosomes, and small enigmatic genomes across a large radiation of phyla.</title>
        <authorList>
            <person name="Brown C.T."/>
            <person name="Hug L.A."/>
            <person name="Thomas B.C."/>
            <person name="Sharon I."/>
            <person name="Castelle C.J."/>
            <person name="Singh A."/>
            <person name="Wilkins M.J."/>
            <person name="Williams K.H."/>
            <person name="Banfield J.F."/>
        </authorList>
    </citation>
    <scope>NUCLEOTIDE SEQUENCE [LARGE SCALE GENOMIC DNA]</scope>
</reference>
<proteinExistence type="predicted"/>
<name>A0A0G0N5N8_9BACT</name>